<dbReference type="InterPro" id="IPR029063">
    <property type="entry name" value="SAM-dependent_MTases_sf"/>
</dbReference>
<reference evidence="1 2" key="1">
    <citation type="submission" date="2019-08" db="EMBL/GenBank/DDBJ databases">
        <title>Complete genome sequence of Candidatus Uab amorphum.</title>
        <authorList>
            <person name="Shiratori T."/>
            <person name="Suzuki S."/>
            <person name="Kakizawa Y."/>
            <person name="Ishida K."/>
        </authorList>
    </citation>
    <scope>NUCLEOTIDE SEQUENCE [LARGE SCALE GENOMIC DNA]</scope>
    <source>
        <strain evidence="1 2">SRT547</strain>
    </source>
</reference>
<dbReference type="EMBL" id="AP019860">
    <property type="protein sequence ID" value="BBM87082.1"/>
    <property type="molecule type" value="Genomic_DNA"/>
</dbReference>
<evidence type="ECO:0000313" key="2">
    <source>
        <dbReference type="Proteomes" id="UP000326354"/>
    </source>
</evidence>
<dbReference type="Gene3D" id="3.40.50.150">
    <property type="entry name" value="Vaccinia Virus protein VP39"/>
    <property type="match status" value="1"/>
</dbReference>
<protein>
    <recommendedName>
        <fullName evidence="3">Histidine-specific methyltransferase SAM-dependent domain-containing protein</fullName>
    </recommendedName>
</protein>
<sequence length="373" mass="42989">MHNNIDHHKPFEEEELQLTVNRGNIYHNLNNDNLRKAAQVIFHDKVSKEYYQKTIVAGNYIGFDLEKHGFTNLLVHIRLLAEFFRSAIHLVGQTTRQKSNKVFFMGEGQGRTSIAAIEIAKQLQIKEIYLNDLLTEHVEHVREKVARCYGTRSQIIDGVKLQFVPGDFTEVAQNIDVQFDAIFAMWMVTSEICDFSNVDSLRDVRNNLYHSVKKLLTKQGVFVEEIPFSEGIGNFYYVARLKTYHILHEMGILEGENDHMLLTDFTDIQSSGFPYHIRYIPCNGKHRQELESVGLVENESTVTFAPSGIKNLGLYEKEIGSSEKIVNLFAGNSIDDIIPYLKQKEQECLLFPKTTDIVAEKKKTILWRQKYPI</sequence>
<dbReference type="Proteomes" id="UP000326354">
    <property type="component" value="Chromosome"/>
</dbReference>
<dbReference type="AlphaFoldDB" id="A0A5S9ITE4"/>
<organism evidence="1 2">
    <name type="scientific">Uabimicrobium amorphum</name>
    <dbReference type="NCBI Taxonomy" id="2596890"/>
    <lineage>
        <taxon>Bacteria</taxon>
        <taxon>Pseudomonadati</taxon>
        <taxon>Planctomycetota</taxon>
        <taxon>Candidatus Uabimicrobiia</taxon>
        <taxon>Candidatus Uabimicrobiales</taxon>
        <taxon>Candidatus Uabimicrobiaceae</taxon>
        <taxon>Candidatus Uabimicrobium</taxon>
    </lineage>
</organism>
<evidence type="ECO:0000313" key="1">
    <source>
        <dbReference type="EMBL" id="BBM87082.1"/>
    </source>
</evidence>
<dbReference type="RefSeq" id="WP_151971113.1">
    <property type="nucleotide sequence ID" value="NZ_AP019860.1"/>
</dbReference>
<dbReference type="OrthoDB" id="9888363at2"/>
<evidence type="ECO:0008006" key="3">
    <source>
        <dbReference type="Google" id="ProtNLM"/>
    </source>
</evidence>
<proteinExistence type="predicted"/>
<gene>
    <name evidence="1" type="ORF">UABAM_05485</name>
</gene>
<keyword evidence="2" id="KW-1185">Reference proteome</keyword>
<dbReference type="SUPFAM" id="SSF53335">
    <property type="entry name" value="S-adenosyl-L-methionine-dependent methyltransferases"/>
    <property type="match status" value="1"/>
</dbReference>
<name>A0A5S9ITE4_UABAM</name>
<accession>A0A5S9ITE4</accession>
<dbReference type="KEGG" id="uam:UABAM_05485"/>